<evidence type="ECO:0000313" key="1">
    <source>
        <dbReference type="EMBL" id="KAJ8402296.1"/>
    </source>
</evidence>
<sequence length="203" mass="23464">MCLGDISGRVVVNKHLSAPFDIRSGVRQGCPLAPLLYVIYLEPFPQAIRRNKNIRGYLLPNLMKEEEKGGRGVPDMTSVILAQGLAALVQNILGNRLLLRSPLTTERVLYGPREGCGTPELQRQWRIINTVKQVLWEARDIKVFQEQTVDLLTLRRRLQNLLQGDVLVDFLKEERGARRKWGVSHWKELIIWLTPQRRWYANF</sequence>
<accession>A0AAD7WM99</accession>
<comment type="caution">
    <text evidence="1">The sequence shown here is derived from an EMBL/GenBank/DDBJ whole genome shotgun (WGS) entry which is preliminary data.</text>
</comment>
<reference evidence="1" key="1">
    <citation type="journal article" date="2023" name="Science">
        <title>Genome structures resolve the early diversification of teleost fishes.</title>
        <authorList>
            <person name="Parey E."/>
            <person name="Louis A."/>
            <person name="Montfort J."/>
            <person name="Bouchez O."/>
            <person name="Roques C."/>
            <person name="Iampietro C."/>
            <person name="Lluch J."/>
            <person name="Castinel A."/>
            <person name="Donnadieu C."/>
            <person name="Desvignes T."/>
            <person name="Floi Bucao C."/>
            <person name="Jouanno E."/>
            <person name="Wen M."/>
            <person name="Mejri S."/>
            <person name="Dirks R."/>
            <person name="Jansen H."/>
            <person name="Henkel C."/>
            <person name="Chen W.J."/>
            <person name="Zahm M."/>
            <person name="Cabau C."/>
            <person name="Klopp C."/>
            <person name="Thompson A.W."/>
            <person name="Robinson-Rechavi M."/>
            <person name="Braasch I."/>
            <person name="Lecointre G."/>
            <person name="Bobe J."/>
            <person name="Postlethwait J.H."/>
            <person name="Berthelot C."/>
            <person name="Roest Crollius H."/>
            <person name="Guiguen Y."/>
        </authorList>
    </citation>
    <scope>NUCLEOTIDE SEQUENCE</scope>
    <source>
        <tissue evidence="1">Blood</tissue>
    </source>
</reference>
<name>A0AAD7WM99_9TELE</name>
<evidence type="ECO:0008006" key="3">
    <source>
        <dbReference type="Google" id="ProtNLM"/>
    </source>
</evidence>
<dbReference type="EMBL" id="JAINUG010000065">
    <property type="protein sequence ID" value="KAJ8402296.1"/>
    <property type="molecule type" value="Genomic_DNA"/>
</dbReference>
<gene>
    <name evidence="1" type="ORF">AAFF_G00371610</name>
</gene>
<dbReference type="Proteomes" id="UP001221898">
    <property type="component" value="Unassembled WGS sequence"/>
</dbReference>
<keyword evidence="2" id="KW-1185">Reference proteome</keyword>
<evidence type="ECO:0000313" key="2">
    <source>
        <dbReference type="Proteomes" id="UP001221898"/>
    </source>
</evidence>
<dbReference type="AlphaFoldDB" id="A0AAD7WM99"/>
<protein>
    <recommendedName>
        <fullName evidence="3">Reverse transcriptase domain-containing protein</fullName>
    </recommendedName>
</protein>
<organism evidence="1 2">
    <name type="scientific">Aldrovandia affinis</name>
    <dbReference type="NCBI Taxonomy" id="143900"/>
    <lineage>
        <taxon>Eukaryota</taxon>
        <taxon>Metazoa</taxon>
        <taxon>Chordata</taxon>
        <taxon>Craniata</taxon>
        <taxon>Vertebrata</taxon>
        <taxon>Euteleostomi</taxon>
        <taxon>Actinopterygii</taxon>
        <taxon>Neopterygii</taxon>
        <taxon>Teleostei</taxon>
        <taxon>Notacanthiformes</taxon>
        <taxon>Halosauridae</taxon>
        <taxon>Aldrovandia</taxon>
    </lineage>
</organism>
<proteinExistence type="predicted"/>